<name>A0A6H0XTV7_9PEZI</name>
<keyword evidence="12" id="KW-0732">Signal</keyword>
<evidence type="ECO:0000256" key="4">
    <source>
        <dbReference type="ARBA" id="ARBA00022723"/>
    </source>
</evidence>
<dbReference type="PROSITE" id="PS00498">
    <property type="entry name" value="TYROSINASE_2"/>
    <property type="match status" value="1"/>
</dbReference>
<dbReference type="GO" id="GO:0004503">
    <property type="term" value="F:tyrosinase activity"/>
    <property type="evidence" value="ECO:0007669"/>
    <property type="project" value="UniProtKB-EC"/>
</dbReference>
<dbReference type="InterPro" id="IPR008922">
    <property type="entry name" value="Di-copper_centre_dom_sf"/>
</dbReference>
<dbReference type="InterPro" id="IPR050316">
    <property type="entry name" value="Tyrosinase/Hemocyanin"/>
</dbReference>
<protein>
    <recommendedName>
        <fullName evidence="3">tyrosinase</fullName>
        <ecNumber evidence="3">1.14.18.1</ecNumber>
    </recommendedName>
</protein>
<evidence type="ECO:0000256" key="12">
    <source>
        <dbReference type="SAM" id="SignalP"/>
    </source>
</evidence>
<keyword evidence="16" id="KW-1185">Reference proteome</keyword>
<dbReference type="Pfam" id="PF18132">
    <property type="entry name" value="Tyrosinase_C"/>
    <property type="match status" value="1"/>
</dbReference>
<feature type="compositionally biased region" description="Polar residues" evidence="11">
    <location>
        <begin position="360"/>
        <end position="372"/>
    </location>
</feature>
<reference evidence="15 16" key="1">
    <citation type="journal article" date="2016" name="Sci. Rep.">
        <title>Peltaster fructicola genome reveals evolution from an invasive phytopathogen to an ectophytic parasite.</title>
        <authorList>
            <person name="Xu C."/>
            <person name="Chen H."/>
            <person name="Gleason M.L."/>
            <person name="Xu J.R."/>
            <person name="Liu H."/>
            <person name="Zhang R."/>
            <person name="Sun G."/>
        </authorList>
    </citation>
    <scope>NUCLEOTIDE SEQUENCE [LARGE SCALE GENOMIC DNA]</scope>
    <source>
        <strain evidence="15 16">LNHT1506</strain>
    </source>
</reference>
<proteinExistence type="inferred from homology"/>
<gene>
    <name evidence="15" type="ORF">AMS68_003670</name>
</gene>
<feature type="signal peptide" evidence="12">
    <location>
        <begin position="1"/>
        <end position="19"/>
    </location>
</feature>
<evidence type="ECO:0000259" key="13">
    <source>
        <dbReference type="PROSITE" id="PS00497"/>
    </source>
</evidence>
<evidence type="ECO:0000256" key="2">
    <source>
        <dbReference type="ARBA" id="ARBA00009928"/>
    </source>
</evidence>
<comment type="catalytic activity">
    <reaction evidence="9">
        <text>2 L-dopa + O2 = 2 L-dopaquinone + 2 H2O</text>
        <dbReference type="Rhea" id="RHEA:34287"/>
        <dbReference type="ChEBI" id="CHEBI:15377"/>
        <dbReference type="ChEBI" id="CHEBI:15379"/>
        <dbReference type="ChEBI" id="CHEBI:57504"/>
        <dbReference type="ChEBI" id="CHEBI:57924"/>
        <dbReference type="EC" id="1.14.18.1"/>
    </reaction>
</comment>
<organism evidence="15 16">
    <name type="scientific">Peltaster fructicola</name>
    <dbReference type="NCBI Taxonomy" id="286661"/>
    <lineage>
        <taxon>Eukaryota</taxon>
        <taxon>Fungi</taxon>
        <taxon>Dikarya</taxon>
        <taxon>Ascomycota</taxon>
        <taxon>Pezizomycotina</taxon>
        <taxon>Dothideomycetes</taxon>
        <taxon>Dothideomycetes incertae sedis</taxon>
        <taxon>Peltaster</taxon>
    </lineage>
</organism>
<dbReference type="PANTHER" id="PTHR11474">
    <property type="entry name" value="TYROSINASE FAMILY MEMBER"/>
    <property type="match status" value="1"/>
</dbReference>
<evidence type="ECO:0000256" key="7">
    <source>
        <dbReference type="ARBA" id="ARBA00023033"/>
    </source>
</evidence>
<keyword evidence="4" id="KW-0479">Metal-binding</keyword>
<sequence>MKFSTLILSASVAISSVFAIPHHRHQELHNEKRQSGYTAVTGPSGPVYPRLEIRQMYWNRPNQYTLLLLALQKFQSMSESDKLSYYQIAGIHGVPRVDWDGVGECSGCSSDGYCPHDSVLFPAWHRVYVALFEQQFLSIVNDIANSWTGDGADVIRSAASQMRWPYWDWAAAPKPGYNNFPALMSMKYVSVTSDSGTQTIINPLFRYSFQDNSGLVYYPFVSNWKYTYRYPNTNDASAVSQTSSLVSAFNNIRSSLQDQVWQLFSTCTDYLHFSNDDAGSSSTSCSNSLEGIHNTVHTTTGGVPSSSVSAGHMTYLSTAAFDPVFWLHHANVDRIFALWQTINPGSYGGSQTAPHSTWTIPSGSQQDENSPLTPMHKDTSGNFYTTNDVRDWTVFKYTYPEFSNSDGSASAIKGYVSALYGPGATATAGSSKREVDEEEAPAQAKRTPEPVNLENVVASVAGFASPSSSSISGSLPLPTVNPLSNLTAAIQNVSTAVSDLVNPIQANNGSLFQYVANIQTPRYALNGSYQIYLFNGKPNTEDPASWIQDSNLIGPVGVLAQPGMTEHNVTVAASVPLTRSLTFALDNSF</sequence>
<feature type="region of interest" description="Disordered" evidence="11">
    <location>
        <begin position="360"/>
        <end position="381"/>
    </location>
</feature>
<evidence type="ECO:0000313" key="16">
    <source>
        <dbReference type="Proteomes" id="UP000503462"/>
    </source>
</evidence>
<dbReference type="SUPFAM" id="SSF48056">
    <property type="entry name" value="Di-copper centre-containing domain"/>
    <property type="match status" value="1"/>
</dbReference>
<feature type="domain" description="Tyrosinase copper-binding" evidence="13">
    <location>
        <begin position="116"/>
        <end position="133"/>
    </location>
</feature>
<evidence type="ECO:0000256" key="9">
    <source>
        <dbReference type="ARBA" id="ARBA00048233"/>
    </source>
</evidence>
<evidence type="ECO:0000256" key="6">
    <source>
        <dbReference type="ARBA" id="ARBA00023008"/>
    </source>
</evidence>
<dbReference type="GO" id="GO:0042438">
    <property type="term" value="P:melanin biosynthetic process"/>
    <property type="evidence" value="ECO:0007669"/>
    <property type="project" value="UniProtKB-KW"/>
</dbReference>
<comment type="catalytic activity">
    <reaction evidence="10">
        <text>L-tyrosine + O2 = L-dopaquinone + H2O</text>
        <dbReference type="Rhea" id="RHEA:18117"/>
        <dbReference type="ChEBI" id="CHEBI:15377"/>
        <dbReference type="ChEBI" id="CHEBI:15379"/>
        <dbReference type="ChEBI" id="CHEBI:57924"/>
        <dbReference type="ChEBI" id="CHEBI:58315"/>
        <dbReference type="EC" id="1.14.18.1"/>
    </reaction>
</comment>
<evidence type="ECO:0000256" key="1">
    <source>
        <dbReference type="ARBA" id="ARBA00001973"/>
    </source>
</evidence>
<dbReference type="AlphaFoldDB" id="A0A6H0XTV7"/>
<dbReference type="PROSITE" id="PS00497">
    <property type="entry name" value="TYROSINASE_1"/>
    <property type="match status" value="1"/>
</dbReference>
<dbReference type="GO" id="GO:0046872">
    <property type="term" value="F:metal ion binding"/>
    <property type="evidence" value="ECO:0007669"/>
    <property type="project" value="UniProtKB-KW"/>
</dbReference>
<evidence type="ECO:0000313" key="15">
    <source>
        <dbReference type="EMBL" id="QIW98152.1"/>
    </source>
</evidence>
<keyword evidence="7" id="KW-0503">Monooxygenase</keyword>
<keyword evidence="8" id="KW-0470">Melanin biosynthesis</keyword>
<evidence type="ECO:0000256" key="11">
    <source>
        <dbReference type="SAM" id="MobiDB-lite"/>
    </source>
</evidence>
<feature type="domain" description="Tyrosinase copper-binding" evidence="14">
    <location>
        <begin position="322"/>
        <end position="333"/>
    </location>
</feature>
<dbReference type="OrthoDB" id="6132182at2759"/>
<dbReference type="PRINTS" id="PR00092">
    <property type="entry name" value="TYROSINASE"/>
</dbReference>
<evidence type="ECO:0000256" key="8">
    <source>
        <dbReference type="ARBA" id="ARBA00023101"/>
    </source>
</evidence>
<dbReference type="Pfam" id="PF00264">
    <property type="entry name" value="Tyrosinase"/>
    <property type="match status" value="1"/>
</dbReference>
<keyword evidence="5" id="KW-0560">Oxidoreductase</keyword>
<dbReference type="Gene3D" id="2.60.310.20">
    <property type="match status" value="1"/>
</dbReference>
<keyword evidence="6" id="KW-0186">Copper</keyword>
<dbReference type="Proteomes" id="UP000503462">
    <property type="component" value="Chromosome 2"/>
</dbReference>
<dbReference type="EC" id="1.14.18.1" evidence="3"/>
<dbReference type="InterPro" id="IPR002227">
    <property type="entry name" value="Tyrosinase_Cu-bd"/>
</dbReference>
<dbReference type="EMBL" id="CP051140">
    <property type="protein sequence ID" value="QIW98152.1"/>
    <property type="molecule type" value="Genomic_DNA"/>
</dbReference>
<dbReference type="Gene3D" id="1.10.1280.10">
    <property type="entry name" value="Di-copper center containing domain from catechol oxidase"/>
    <property type="match status" value="1"/>
</dbReference>
<evidence type="ECO:0000259" key="14">
    <source>
        <dbReference type="PROSITE" id="PS00498"/>
    </source>
</evidence>
<feature type="chain" id="PRO_5026055564" description="tyrosinase" evidence="12">
    <location>
        <begin position="20"/>
        <end position="589"/>
    </location>
</feature>
<comment type="cofactor">
    <cofactor evidence="1">
        <name>Cu(2+)</name>
        <dbReference type="ChEBI" id="CHEBI:29036"/>
    </cofactor>
</comment>
<feature type="region of interest" description="Disordered" evidence="11">
    <location>
        <begin position="425"/>
        <end position="447"/>
    </location>
</feature>
<evidence type="ECO:0000256" key="5">
    <source>
        <dbReference type="ARBA" id="ARBA00023002"/>
    </source>
</evidence>
<evidence type="ECO:0000256" key="10">
    <source>
        <dbReference type="ARBA" id="ARBA00048881"/>
    </source>
</evidence>
<evidence type="ECO:0000256" key="3">
    <source>
        <dbReference type="ARBA" id="ARBA00011906"/>
    </source>
</evidence>
<dbReference type="PANTHER" id="PTHR11474:SF76">
    <property type="entry name" value="SHKT DOMAIN-CONTAINING PROTEIN"/>
    <property type="match status" value="1"/>
</dbReference>
<dbReference type="InterPro" id="IPR041640">
    <property type="entry name" value="Tyrosinase_C"/>
</dbReference>
<comment type="similarity">
    <text evidence="2">Belongs to the tyrosinase family.</text>
</comment>
<accession>A0A6H0XTV7</accession>